<dbReference type="SMART" id="SM00345">
    <property type="entry name" value="HTH_GNTR"/>
    <property type="match status" value="1"/>
</dbReference>
<organism evidence="5 6">
    <name type="scientific">Protaetiibacter larvae</name>
    <dbReference type="NCBI Taxonomy" id="2592654"/>
    <lineage>
        <taxon>Bacteria</taxon>
        <taxon>Bacillati</taxon>
        <taxon>Actinomycetota</taxon>
        <taxon>Actinomycetes</taxon>
        <taxon>Micrococcales</taxon>
        <taxon>Microbacteriaceae</taxon>
        <taxon>Protaetiibacter</taxon>
    </lineage>
</organism>
<dbReference type="Gene3D" id="1.10.10.10">
    <property type="entry name" value="Winged helix-like DNA-binding domain superfamily/Winged helix DNA-binding domain"/>
    <property type="match status" value="1"/>
</dbReference>
<sequence>MTLLTVDPASAIPPFEQLRQQLVTQITSGELAHGSRLPTVRRLADDLGLAPNTVARCYRELEQAGVIETRGRNGSFVSWSADAGEARVEQAAQQLVVLAREHGVAAERVRALLDAAFGA</sequence>
<feature type="domain" description="HTH gntR-type" evidence="4">
    <location>
        <begin position="12"/>
        <end position="80"/>
    </location>
</feature>
<dbReference type="RefSeq" id="WP_149324409.1">
    <property type="nucleotide sequence ID" value="NZ_CP043504.1"/>
</dbReference>
<gene>
    <name evidence="5" type="ORF">FLP23_02480</name>
</gene>
<keyword evidence="6" id="KW-1185">Reference proteome</keyword>
<reference evidence="5 6" key="1">
    <citation type="submission" date="2019-09" db="EMBL/GenBank/DDBJ databases">
        <title>Genome sequencing of strain KACC 19322.</title>
        <authorList>
            <person name="Heo J."/>
            <person name="Kim S.-J."/>
            <person name="Kim J.-S."/>
            <person name="Hong S.-B."/>
            <person name="Kwon S.-W."/>
        </authorList>
    </citation>
    <scope>NUCLEOTIDE SEQUENCE [LARGE SCALE GENOMIC DNA]</scope>
    <source>
        <strain evidence="5 6">KACC 19322</strain>
    </source>
</reference>
<dbReference type="CDD" id="cd07377">
    <property type="entry name" value="WHTH_GntR"/>
    <property type="match status" value="1"/>
</dbReference>
<evidence type="ECO:0000256" key="1">
    <source>
        <dbReference type="ARBA" id="ARBA00023015"/>
    </source>
</evidence>
<dbReference type="SUPFAM" id="SSF46785">
    <property type="entry name" value="Winged helix' DNA-binding domain"/>
    <property type="match status" value="1"/>
</dbReference>
<dbReference type="InterPro" id="IPR036390">
    <property type="entry name" value="WH_DNA-bd_sf"/>
</dbReference>
<dbReference type="Proteomes" id="UP000322159">
    <property type="component" value="Chromosome"/>
</dbReference>
<evidence type="ECO:0000259" key="4">
    <source>
        <dbReference type="PROSITE" id="PS50949"/>
    </source>
</evidence>
<dbReference type="Pfam" id="PF00392">
    <property type="entry name" value="GntR"/>
    <property type="match status" value="1"/>
</dbReference>
<keyword evidence="3" id="KW-0804">Transcription</keyword>
<evidence type="ECO:0000256" key="3">
    <source>
        <dbReference type="ARBA" id="ARBA00023163"/>
    </source>
</evidence>
<proteinExistence type="predicted"/>
<dbReference type="AlphaFoldDB" id="A0A5C1Y6C7"/>
<dbReference type="PROSITE" id="PS50949">
    <property type="entry name" value="HTH_GNTR"/>
    <property type="match status" value="1"/>
</dbReference>
<accession>A0A5C1Y6C7</accession>
<dbReference type="KEGG" id="lyk:FLP23_02480"/>
<dbReference type="EMBL" id="CP043504">
    <property type="protein sequence ID" value="QEO08978.1"/>
    <property type="molecule type" value="Genomic_DNA"/>
</dbReference>
<dbReference type="PANTHER" id="PTHR38445">
    <property type="entry name" value="HTH-TYPE TRANSCRIPTIONAL REPRESSOR YTRA"/>
    <property type="match status" value="1"/>
</dbReference>
<evidence type="ECO:0000256" key="2">
    <source>
        <dbReference type="ARBA" id="ARBA00023125"/>
    </source>
</evidence>
<dbReference type="GO" id="GO:0003700">
    <property type="term" value="F:DNA-binding transcription factor activity"/>
    <property type="evidence" value="ECO:0007669"/>
    <property type="project" value="InterPro"/>
</dbReference>
<keyword evidence="2" id="KW-0238">DNA-binding</keyword>
<dbReference type="InterPro" id="IPR036388">
    <property type="entry name" value="WH-like_DNA-bd_sf"/>
</dbReference>
<evidence type="ECO:0000313" key="6">
    <source>
        <dbReference type="Proteomes" id="UP000322159"/>
    </source>
</evidence>
<protein>
    <submittedName>
        <fullName evidence="5">GntR family transcriptional regulator</fullName>
    </submittedName>
</protein>
<dbReference type="GO" id="GO:0003677">
    <property type="term" value="F:DNA binding"/>
    <property type="evidence" value="ECO:0007669"/>
    <property type="project" value="UniProtKB-KW"/>
</dbReference>
<dbReference type="OrthoDB" id="4307011at2"/>
<dbReference type="PANTHER" id="PTHR38445:SF9">
    <property type="entry name" value="HTH-TYPE TRANSCRIPTIONAL REPRESSOR YTRA"/>
    <property type="match status" value="1"/>
</dbReference>
<name>A0A5C1Y6C7_9MICO</name>
<dbReference type="InterPro" id="IPR000524">
    <property type="entry name" value="Tscrpt_reg_HTH_GntR"/>
</dbReference>
<evidence type="ECO:0000313" key="5">
    <source>
        <dbReference type="EMBL" id="QEO08978.1"/>
    </source>
</evidence>
<keyword evidence="1" id="KW-0805">Transcription regulation</keyword>